<dbReference type="InterPro" id="IPR036282">
    <property type="entry name" value="Glutathione-S-Trfase_C_sf"/>
</dbReference>
<evidence type="ECO:0000313" key="3">
    <source>
        <dbReference type="EMBL" id="RUQ69800.1"/>
    </source>
</evidence>
<keyword evidence="3" id="KW-0808">Transferase</keyword>
<sequence>MTLRWSATSPYVRKVMMVAIEAGLDGRLSCRATDPWSADTDLPNDNPLGKVPALTVEDGTVLFDSPVIVEYLAALNPAAGLLPADGPARWAALRFQAVADGICDAAILRRLENNRPDGEKSAGWMERQRKAVARALDVLEAEAATLSATPPDRPTIGTLAVVAALAYLDFRFGHEPWREGRPALAAWFATASDRDSVRRTVPPGA</sequence>
<dbReference type="PANTHER" id="PTHR44051:SF8">
    <property type="entry name" value="GLUTATHIONE S-TRANSFERASE GSTA"/>
    <property type="match status" value="1"/>
</dbReference>
<dbReference type="AlphaFoldDB" id="A0A433J7Z2"/>
<comment type="caution">
    <text evidence="3">The sequence shown here is derived from an EMBL/GenBank/DDBJ whole genome shotgun (WGS) entry which is preliminary data.</text>
</comment>
<dbReference type="EMBL" id="RZIJ01000011">
    <property type="protein sequence ID" value="RUQ69800.1"/>
    <property type="molecule type" value="Genomic_DNA"/>
</dbReference>
<dbReference type="PROSITE" id="PS50405">
    <property type="entry name" value="GST_CTER"/>
    <property type="match status" value="1"/>
</dbReference>
<dbReference type="Gene3D" id="1.20.1050.10">
    <property type="match status" value="1"/>
</dbReference>
<protein>
    <submittedName>
        <fullName evidence="3">Glutathione S-transferase</fullName>
    </submittedName>
</protein>
<dbReference type="OrthoDB" id="9795329at2"/>
<dbReference type="Proteomes" id="UP000280346">
    <property type="component" value="Unassembled WGS sequence"/>
</dbReference>
<gene>
    <name evidence="3" type="ORF">EJ913_15230</name>
</gene>
<dbReference type="CDD" id="cd03049">
    <property type="entry name" value="GST_N_3"/>
    <property type="match status" value="1"/>
</dbReference>
<evidence type="ECO:0000313" key="4">
    <source>
        <dbReference type="Proteomes" id="UP000280346"/>
    </source>
</evidence>
<dbReference type="Gene3D" id="3.40.30.10">
    <property type="entry name" value="Glutaredoxin"/>
    <property type="match status" value="1"/>
</dbReference>
<name>A0A433J7Z2_9PROT</name>
<keyword evidence="4" id="KW-1185">Reference proteome</keyword>
<reference evidence="3 4" key="1">
    <citation type="submission" date="2018-12" db="EMBL/GenBank/DDBJ databases">
        <authorList>
            <person name="Yang Y."/>
        </authorList>
    </citation>
    <scope>NUCLEOTIDE SEQUENCE [LARGE SCALE GENOMIC DNA]</scope>
    <source>
        <strain evidence="3 4">GSF71</strain>
    </source>
</reference>
<dbReference type="InterPro" id="IPR036249">
    <property type="entry name" value="Thioredoxin-like_sf"/>
</dbReference>
<dbReference type="SUPFAM" id="SSF52833">
    <property type="entry name" value="Thioredoxin-like"/>
    <property type="match status" value="1"/>
</dbReference>
<feature type="domain" description="GST N-terminal" evidence="1">
    <location>
        <begin position="1"/>
        <end position="80"/>
    </location>
</feature>
<evidence type="ECO:0000259" key="2">
    <source>
        <dbReference type="PROSITE" id="PS50405"/>
    </source>
</evidence>
<feature type="domain" description="GST C-terminal" evidence="2">
    <location>
        <begin position="85"/>
        <end position="205"/>
    </location>
</feature>
<dbReference type="PANTHER" id="PTHR44051">
    <property type="entry name" value="GLUTATHIONE S-TRANSFERASE-RELATED"/>
    <property type="match status" value="1"/>
</dbReference>
<dbReference type="Pfam" id="PF13409">
    <property type="entry name" value="GST_N_2"/>
    <property type="match status" value="1"/>
</dbReference>
<dbReference type="CDD" id="cd03205">
    <property type="entry name" value="GST_C_6"/>
    <property type="match status" value="1"/>
</dbReference>
<dbReference type="GO" id="GO:0016740">
    <property type="term" value="F:transferase activity"/>
    <property type="evidence" value="ECO:0007669"/>
    <property type="project" value="UniProtKB-KW"/>
</dbReference>
<dbReference type="InterPro" id="IPR010987">
    <property type="entry name" value="Glutathione-S-Trfase_C-like"/>
</dbReference>
<dbReference type="PROSITE" id="PS50404">
    <property type="entry name" value="GST_NTER"/>
    <property type="match status" value="1"/>
</dbReference>
<dbReference type="SUPFAM" id="SSF47616">
    <property type="entry name" value="GST C-terminal domain-like"/>
    <property type="match status" value="1"/>
</dbReference>
<organism evidence="3 4">
    <name type="scientific">Azospirillum doebereinerae</name>
    <dbReference type="NCBI Taxonomy" id="92933"/>
    <lineage>
        <taxon>Bacteria</taxon>
        <taxon>Pseudomonadati</taxon>
        <taxon>Pseudomonadota</taxon>
        <taxon>Alphaproteobacteria</taxon>
        <taxon>Rhodospirillales</taxon>
        <taxon>Azospirillaceae</taxon>
        <taxon>Azospirillum</taxon>
    </lineage>
</organism>
<evidence type="ECO:0000259" key="1">
    <source>
        <dbReference type="PROSITE" id="PS50404"/>
    </source>
</evidence>
<dbReference type="Pfam" id="PF13410">
    <property type="entry name" value="GST_C_2"/>
    <property type="match status" value="1"/>
</dbReference>
<accession>A0A433J7Z2</accession>
<dbReference type="InterPro" id="IPR004045">
    <property type="entry name" value="Glutathione_S-Trfase_N"/>
</dbReference>
<proteinExistence type="predicted"/>